<dbReference type="EMBL" id="PGCJ01000799">
    <property type="protein sequence ID" value="PLW20328.1"/>
    <property type="molecule type" value="Genomic_DNA"/>
</dbReference>
<reference evidence="2 3" key="1">
    <citation type="submission" date="2017-11" db="EMBL/GenBank/DDBJ databases">
        <title>De novo assembly and phasing of dikaryotic genomes from two isolates of Puccinia coronata f. sp. avenae, the causal agent of oat crown rust.</title>
        <authorList>
            <person name="Miller M.E."/>
            <person name="Zhang Y."/>
            <person name="Omidvar V."/>
            <person name="Sperschneider J."/>
            <person name="Schwessinger B."/>
            <person name="Raley C."/>
            <person name="Palmer J.M."/>
            <person name="Garnica D."/>
            <person name="Upadhyaya N."/>
            <person name="Rathjen J."/>
            <person name="Taylor J.M."/>
            <person name="Park R.F."/>
            <person name="Dodds P.N."/>
            <person name="Hirsch C.D."/>
            <person name="Kianian S.F."/>
            <person name="Figueroa M."/>
        </authorList>
    </citation>
    <scope>NUCLEOTIDE SEQUENCE [LARGE SCALE GENOMIC DNA]</scope>
    <source>
        <strain evidence="2">12NC29</strain>
    </source>
</reference>
<proteinExistence type="predicted"/>
<organism evidence="2 3">
    <name type="scientific">Puccinia coronata f. sp. avenae</name>
    <dbReference type="NCBI Taxonomy" id="200324"/>
    <lineage>
        <taxon>Eukaryota</taxon>
        <taxon>Fungi</taxon>
        <taxon>Dikarya</taxon>
        <taxon>Basidiomycota</taxon>
        <taxon>Pucciniomycotina</taxon>
        <taxon>Pucciniomycetes</taxon>
        <taxon>Pucciniales</taxon>
        <taxon>Pucciniaceae</taxon>
        <taxon>Puccinia</taxon>
    </lineage>
</organism>
<dbReference type="Proteomes" id="UP000235388">
    <property type="component" value="Unassembled WGS sequence"/>
</dbReference>
<comment type="caution">
    <text evidence="2">The sequence shown here is derived from an EMBL/GenBank/DDBJ whole genome shotgun (WGS) entry which is preliminary data.</text>
</comment>
<evidence type="ECO:0000313" key="2">
    <source>
        <dbReference type="EMBL" id="PLW20328.1"/>
    </source>
</evidence>
<protein>
    <submittedName>
        <fullName evidence="2">Uncharacterized protein</fullName>
    </submittedName>
</protein>
<dbReference type="OrthoDB" id="10579466at2759"/>
<feature type="region of interest" description="Disordered" evidence="1">
    <location>
        <begin position="70"/>
        <end position="99"/>
    </location>
</feature>
<feature type="compositionally biased region" description="Low complexity" evidence="1">
    <location>
        <begin position="84"/>
        <end position="99"/>
    </location>
</feature>
<evidence type="ECO:0000313" key="3">
    <source>
        <dbReference type="Proteomes" id="UP000235388"/>
    </source>
</evidence>
<evidence type="ECO:0000256" key="1">
    <source>
        <dbReference type="SAM" id="MobiDB-lite"/>
    </source>
</evidence>
<dbReference type="AlphaFoldDB" id="A0A2N5T4E7"/>
<keyword evidence="3" id="KW-1185">Reference proteome</keyword>
<gene>
    <name evidence="2" type="ORF">PCANC_08458</name>
</gene>
<sequence length="295" mass="32342">MASAQNPTTQKLALPTLLAFKSSQFPLHYPAPQQFPDLQQFLHLLFDAMNPTNVNQVLVAETQIVENLNAGPPMTNPTGSNHHPTAMNATPATDATPATNVIPAPVVSPAPTSNPTATSPVAPRQPSRLVSRNWLHLDAVNHPPSGPSVYPSCRCQPGNWDWGLAKRELTVLAGATRPYLAEAITQNDNQGLVTWQAVISSDRTYGSSKKAFIKTKEDWLAFAKAAKLSSTRVISIRIYQQDPCLIARKETMDAEADAMLIMLNGTQEECAPLEQTRARLTANMTQRRDRTAWQR</sequence>
<accession>A0A2N5T4E7</accession>
<name>A0A2N5T4E7_9BASI</name>